<dbReference type="AlphaFoldDB" id="A0A6P0H3F5"/>
<dbReference type="CDD" id="cd08026">
    <property type="entry name" value="DUF326"/>
    <property type="match status" value="1"/>
</dbReference>
<dbReference type="EMBL" id="JAAGWB010000013">
    <property type="protein sequence ID" value="NEN50151.1"/>
    <property type="molecule type" value="Genomic_DNA"/>
</dbReference>
<evidence type="ECO:0000313" key="2">
    <source>
        <dbReference type="EMBL" id="NEN50151.1"/>
    </source>
</evidence>
<evidence type="ECO:0000313" key="1">
    <source>
        <dbReference type="EMBL" id="NEK93384.1"/>
    </source>
</evidence>
<protein>
    <submittedName>
        <fullName evidence="2">Four-helix bundle copper-binding protein</fullName>
    </submittedName>
</protein>
<name>A0A6P0H3F5_9ACTN</name>
<dbReference type="Proteomes" id="UP000471152">
    <property type="component" value="Unassembled WGS sequence"/>
</dbReference>
<organism evidence="2 4">
    <name type="scientific">Modestobacter muralis</name>
    <dbReference type="NCBI Taxonomy" id="1608614"/>
    <lineage>
        <taxon>Bacteria</taxon>
        <taxon>Bacillati</taxon>
        <taxon>Actinomycetota</taxon>
        <taxon>Actinomycetes</taxon>
        <taxon>Geodermatophilales</taxon>
        <taxon>Geodermatophilaceae</taxon>
        <taxon>Modestobacter</taxon>
    </lineage>
</organism>
<evidence type="ECO:0000313" key="4">
    <source>
        <dbReference type="Proteomes" id="UP000471152"/>
    </source>
</evidence>
<reference evidence="2 4" key="2">
    <citation type="submission" date="2020-02" db="EMBL/GenBank/DDBJ databases">
        <title>The WGS of Modestobacter muralis DSM 100205.</title>
        <authorList>
            <person name="Jiang Z."/>
        </authorList>
    </citation>
    <scope>NUCLEOTIDE SEQUENCE [LARGE SCALE GENOMIC DNA]</scope>
    <source>
        <strain evidence="2 4">DSM 100205</strain>
    </source>
</reference>
<dbReference type="EMBL" id="JAAGWH010000013">
    <property type="protein sequence ID" value="NEK93384.1"/>
    <property type="molecule type" value="Genomic_DNA"/>
</dbReference>
<dbReference type="Proteomes" id="UP000468828">
    <property type="component" value="Unassembled WGS sequence"/>
</dbReference>
<keyword evidence="3" id="KW-1185">Reference proteome</keyword>
<dbReference type="Gene3D" id="1.20.1270.360">
    <property type="match status" value="1"/>
</dbReference>
<gene>
    <name evidence="2" type="ORF">G3R41_04210</name>
    <name evidence="1" type="ORF">GCU67_04210</name>
</gene>
<proteinExistence type="predicted"/>
<dbReference type="PANTHER" id="PTHR37310:SF1">
    <property type="entry name" value="CYTOPLASMIC PROTEIN"/>
    <property type="match status" value="1"/>
</dbReference>
<dbReference type="InterPro" id="IPR044543">
    <property type="entry name" value="YHJQ-like"/>
</dbReference>
<dbReference type="InterPro" id="IPR005560">
    <property type="entry name" value="Csp_YhjQ"/>
</dbReference>
<dbReference type="RefSeq" id="WP_163609839.1">
    <property type="nucleotide sequence ID" value="NZ_JAAGWB010000013.1"/>
</dbReference>
<accession>A0A6P0H3F5</accession>
<evidence type="ECO:0000313" key="3">
    <source>
        <dbReference type="Proteomes" id="UP000468828"/>
    </source>
</evidence>
<comment type="caution">
    <text evidence="2">The sequence shown here is derived from an EMBL/GenBank/DDBJ whole genome shotgun (WGS) entry which is preliminary data.</text>
</comment>
<dbReference type="Pfam" id="PF03860">
    <property type="entry name" value="Csp"/>
    <property type="match status" value="1"/>
</dbReference>
<dbReference type="PANTHER" id="PTHR37310">
    <property type="entry name" value="CYTOPLASMIC PROTEIN-RELATED"/>
    <property type="match status" value="1"/>
</dbReference>
<sequence>MTVAGQMLETYPKDLGGLDRQKLLECIEACFECAQACTACADACLSEDMVAQLTTCIRTNADCADVCGTTGRVLSRHTGYDADLTRAVLEACATACRACGDECSQHADMHGHCRVCAEACRRCEAACRDLLDSLG</sequence>
<reference evidence="1 3" key="1">
    <citation type="submission" date="2020-01" db="EMBL/GenBank/DDBJ databases">
        <title>the WGS Modestobacter muralis CPCC 204518.</title>
        <authorList>
            <person name="Jiang Z."/>
        </authorList>
    </citation>
    <scope>NUCLEOTIDE SEQUENCE [LARGE SCALE GENOMIC DNA]</scope>
    <source>
        <strain evidence="1 3">DSM 100205</strain>
    </source>
</reference>